<feature type="domain" description="Methyltransferase" evidence="1">
    <location>
        <begin position="74"/>
        <end position="166"/>
    </location>
</feature>
<reference evidence="2 3" key="1">
    <citation type="submission" date="2019-02" db="EMBL/GenBank/DDBJ databases">
        <title>Deep-cultivation of Planctomycetes and their phenomic and genomic characterization uncovers novel biology.</title>
        <authorList>
            <person name="Wiegand S."/>
            <person name="Jogler M."/>
            <person name="Boedeker C."/>
            <person name="Pinto D."/>
            <person name="Vollmers J."/>
            <person name="Rivas-Marin E."/>
            <person name="Kohn T."/>
            <person name="Peeters S.H."/>
            <person name="Heuer A."/>
            <person name="Rast P."/>
            <person name="Oberbeckmann S."/>
            <person name="Bunk B."/>
            <person name="Jeske O."/>
            <person name="Meyerdierks A."/>
            <person name="Storesund J.E."/>
            <person name="Kallscheuer N."/>
            <person name="Luecker S."/>
            <person name="Lage O.M."/>
            <person name="Pohl T."/>
            <person name="Merkel B.J."/>
            <person name="Hornburger P."/>
            <person name="Mueller R.-W."/>
            <person name="Bruemmer F."/>
            <person name="Labrenz M."/>
            <person name="Spormann A.M."/>
            <person name="Op Den Camp H."/>
            <person name="Overmann J."/>
            <person name="Amann R."/>
            <person name="Jetten M.S.M."/>
            <person name="Mascher T."/>
            <person name="Medema M.H."/>
            <person name="Devos D.P."/>
            <person name="Kaster A.-K."/>
            <person name="Ovreas L."/>
            <person name="Rohde M."/>
            <person name="Galperin M.Y."/>
            <person name="Jogler C."/>
        </authorList>
    </citation>
    <scope>NUCLEOTIDE SEQUENCE [LARGE SCALE GENOMIC DNA]</scope>
    <source>
        <strain evidence="2 3">Q31b</strain>
    </source>
</reference>
<evidence type="ECO:0000313" key="3">
    <source>
        <dbReference type="Proteomes" id="UP000315471"/>
    </source>
</evidence>
<gene>
    <name evidence="2" type="ORF">Q31b_00450</name>
</gene>
<accession>A0A5C6E8M4</accession>
<dbReference type="SUPFAM" id="SSF53335">
    <property type="entry name" value="S-adenosyl-L-methionine-dependent methyltransferases"/>
    <property type="match status" value="1"/>
</dbReference>
<dbReference type="Gene3D" id="3.40.50.150">
    <property type="entry name" value="Vaccinia Virus protein VP39"/>
    <property type="match status" value="1"/>
</dbReference>
<dbReference type="Proteomes" id="UP000315471">
    <property type="component" value="Unassembled WGS sequence"/>
</dbReference>
<dbReference type="InterPro" id="IPR041698">
    <property type="entry name" value="Methyltransf_25"/>
</dbReference>
<protein>
    <recommendedName>
        <fullName evidence="1">Methyltransferase domain-containing protein</fullName>
    </recommendedName>
</protein>
<sequence length="257" mass="28756">MDLRSEAAKQQSGGMNLNRIKEAPWLDDPSLGEHERMQAIAGMARFNRLSGIGDVLFHRLERFASNVPGRPLKVLDLESGSADLPIHWAVKAKRRSVDLQITASDHREAVLEQHRQAIIEHDVDVHSAKIDCLNHPLPSGFDVIVCSDLMHQLEEPQVFRLLQSMQQSAGLAMVVCDFERTRWNFTVAKTASRLLTRSRVLQHDTPLRIRAAYTREEFSKIANAALCRTIMIRAIVPCRMLAVASEVVAPVPAPAFA</sequence>
<dbReference type="AlphaFoldDB" id="A0A5C6E8M4"/>
<organism evidence="2 3">
    <name type="scientific">Novipirellula aureliae</name>
    <dbReference type="NCBI Taxonomy" id="2527966"/>
    <lineage>
        <taxon>Bacteria</taxon>
        <taxon>Pseudomonadati</taxon>
        <taxon>Planctomycetota</taxon>
        <taxon>Planctomycetia</taxon>
        <taxon>Pirellulales</taxon>
        <taxon>Pirellulaceae</taxon>
        <taxon>Novipirellula</taxon>
    </lineage>
</organism>
<proteinExistence type="predicted"/>
<name>A0A5C6E8M4_9BACT</name>
<comment type="caution">
    <text evidence="2">The sequence shown here is derived from an EMBL/GenBank/DDBJ whole genome shotgun (WGS) entry which is preliminary data.</text>
</comment>
<dbReference type="EMBL" id="SJPY01000001">
    <property type="protein sequence ID" value="TWU44875.1"/>
    <property type="molecule type" value="Genomic_DNA"/>
</dbReference>
<keyword evidence="3" id="KW-1185">Reference proteome</keyword>
<evidence type="ECO:0000313" key="2">
    <source>
        <dbReference type="EMBL" id="TWU44875.1"/>
    </source>
</evidence>
<dbReference type="Pfam" id="PF13649">
    <property type="entry name" value="Methyltransf_25"/>
    <property type="match status" value="1"/>
</dbReference>
<evidence type="ECO:0000259" key="1">
    <source>
        <dbReference type="Pfam" id="PF13649"/>
    </source>
</evidence>
<dbReference type="InterPro" id="IPR029063">
    <property type="entry name" value="SAM-dependent_MTases_sf"/>
</dbReference>